<organism evidence="1">
    <name type="scientific">Solanum chacoense</name>
    <name type="common">Chaco potato</name>
    <dbReference type="NCBI Taxonomy" id="4108"/>
    <lineage>
        <taxon>Eukaryota</taxon>
        <taxon>Viridiplantae</taxon>
        <taxon>Streptophyta</taxon>
        <taxon>Embryophyta</taxon>
        <taxon>Tracheophyta</taxon>
        <taxon>Spermatophyta</taxon>
        <taxon>Magnoliopsida</taxon>
        <taxon>eudicotyledons</taxon>
        <taxon>Gunneridae</taxon>
        <taxon>Pentapetalae</taxon>
        <taxon>asterids</taxon>
        <taxon>lamiids</taxon>
        <taxon>Solanales</taxon>
        <taxon>Solanaceae</taxon>
        <taxon>Solanoideae</taxon>
        <taxon>Solaneae</taxon>
        <taxon>Solanum</taxon>
    </lineage>
</organism>
<proteinExistence type="predicted"/>
<dbReference type="EMBL" id="GEDG01010750">
    <property type="protein sequence ID" value="JAP27835.1"/>
    <property type="molecule type" value="Transcribed_RNA"/>
</dbReference>
<dbReference type="AlphaFoldDB" id="A0A0V0I7J0"/>
<protein>
    <submittedName>
        <fullName evidence="1">Putative ovule protein</fullName>
    </submittedName>
</protein>
<reference evidence="1" key="1">
    <citation type="submission" date="2015-12" db="EMBL/GenBank/DDBJ databases">
        <title>Gene expression during late stages of embryo sac development: a critical building block for successful pollen-pistil interactions.</title>
        <authorList>
            <person name="Liu Y."/>
            <person name="Joly V."/>
            <person name="Sabar M."/>
            <person name="Matton D.P."/>
        </authorList>
    </citation>
    <scope>NUCLEOTIDE SEQUENCE</scope>
</reference>
<accession>A0A0V0I7J0</accession>
<evidence type="ECO:0000313" key="1">
    <source>
        <dbReference type="EMBL" id="JAP27835.1"/>
    </source>
</evidence>
<sequence length="71" mass="8249">MMCPAASQKGYSPLLSRREKNLGIVPERIFKKRNPSYLISDISSVFHSLLKYISTSMKMTTYLFNEVRNFI</sequence>
<name>A0A0V0I7J0_SOLCH</name>